<feature type="domain" description="Putative glycogen debranching enzyme N-terminal" evidence="1">
    <location>
        <begin position="17"/>
        <end position="207"/>
    </location>
</feature>
<dbReference type="Pfam" id="PF22422">
    <property type="entry name" value="MGH1-like_GH"/>
    <property type="match status" value="1"/>
</dbReference>
<dbReference type="Proteomes" id="UP000264492">
    <property type="component" value="Unassembled WGS sequence"/>
</dbReference>
<dbReference type="AlphaFoldDB" id="A0A371K767"/>
<dbReference type="OrthoDB" id="9802524at2"/>
<dbReference type="GO" id="GO:0005975">
    <property type="term" value="P:carbohydrate metabolic process"/>
    <property type="evidence" value="ECO:0007669"/>
    <property type="project" value="InterPro"/>
</dbReference>
<gene>
    <name evidence="3" type="ORF">DX914_05445</name>
</gene>
<reference evidence="3 4" key="1">
    <citation type="submission" date="2018-08" db="EMBL/GenBank/DDBJ databases">
        <title>Lysobacter sp. zong2l5, whole genome shotgun sequence.</title>
        <authorList>
            <person name="Zhang X."/>
            <person name="Feng G."/>
            <person name="Zhu H."/>
        </authorList>
    </citation>
    <scope>NUCLEOTIDE SEQUENCE [LARGE SCALE GENOMIC DNA]</scope>
    <source>
        <strain evidence="4">zong2l5</strain>
    </source>
</reference>
<evidence type="ECO:0000259" key="2">
    <source>
        <dbReference type="Pfam" id="PF22422"/>
    </source>
</evidence>
<dbReference type="InterPro" id="IPR008928">
    <property type="entry name" value="6-hairpin_glycosidase_sf"/>
</dbReference>
<dbReference type="SUPFAM" id="SSF48208">
    <property type="entry name" value="Six-hairpin glycosidases"/>
    <property type="match status" value="1"/>
</dbReference>
<protein>
    <submittedName>
        <fullName evidence="3">Amylo-alpha-1,6-glucosidase</fullName>
    </submittedName>
</protein>
<dbReference type="InterPro" id="IPR054491">
    <property type="entry name" value="MGH1-like_GH"/>
</dbReference>
<comment type="caution">
    <text evidence="3">The sequence shown here is derived from an EMBL/GenBank/DDBJ whole genome shotgun (WGS) entry which is preliminary data.</text>
</comment>
<evidence type="ECO:0000313" key="3">
    <source>
        <dbReference type="EMBL" id="RDZ29704.1"/>
    </source>
</evidence>
<keyword evidence="4" id="KW-1185">Reference proteome</keyword>
<dbReference type="InterPro" id="IPR012341">
    <property type="entry name" value="6hp_glycosidase-like_sf"/>
</dbReference>
<name>A0A371K767_9GAMM</name>
<dbReference type="Gene3D" id="1.50.10.10">
    <property type="match status" value="1"/>
</dbReference>
<accession>A0A371K767</accession>
<sequence>MSVDSATTAALYASHVLKDGDSFLIANGYGDIAGPSEGLFHNDTRLLSLYRLSLGEARPALLGASVSRDNAFFVAHLTNRALSPLGEAGTPQGLVHIARTRLLLHERMYERIACTNYDSRPALLPLRFELAADFRDMFEVRGSVRKARGEMLASQADGYRRRFQYRGLDGVLRSSFIAYSHAPTAEDGNGLDIHLRIEPGGHTELYVEAGVASQDDAAPSRQRYRQAAAQARLRMRQRQRRGARISSNGPLFDEWMRRSRSDLALLTSELSSGPYPYAGIPWFSTPFGRDAVITALQTLWLDPGLARGVLRFLAEHQAQEESAFLDAAPGKIMHETRKGEMSSLRELPFGLYYGGVDTTPLFVLLAGAYARRTGDYGFIDGLWPALRAATAWIERVCDANPWGLLDYARREASGLANQGWKDSEDSVFHADGRFPPGPIALVEVQGYAYAAFRAMAELGRRREDAQADAWERRAERLRATVQEKYWMAEAGYYGIAVDGEGKRCEVLASNPGHLLYVGLPDPAHAQAVAERMMQPAFYTGWGLRTLAKGEPRYNPMSYHNGSVWPHDSALCAAGLARYGGRDVAARLLRSAFETAVHFDMRLPELYCGFARRPGAPPIPYPVACLPQAWAAGSPFMLLQACLGVEVDGEQRVVHVNRPKLPPGIDDVRVHGLVVGEERVDLVFKQFGDRVGVFSESRHASAVPVNLRN</sequence>
<dbReference type="EMBL" id="QTSU01000001">
    <property type="protein sequence ID" value="RDZ29704.1"/>
    <property type="molecule type" value="Genomic_DNA"/>
</dbReference>
<feature type="domain" description="Mannosylglycerate hydrolase MGH1-like glycoside hydrolase" evidence="2">
    <location>
        <begin position="290"/>
        <end position="595"/>
    </location>
</feature>
<proteinExistence type="predicted"/>
<evidence type="ECO:0000313" key="4">
    <source>
        <dbReference type="Proteomes" id="UP000264492"/>
    </source>
</evidence>
<organism evidence="3 4">
    <name type="scientific">Lysobacter silvisoli</name>
    <dbReference type="NCBI Taxonomy" id="2293254"/>
    <lineage>
        <taxon>Bacteria</taxon>
        <taxon>Pseudomonadati</taxon>
        <taxon>Pseudomonadota</taxon>
        <taxon>Gammaproteobacteria</taxon>
        <taxon>Lysobacterales</taxon>
        <taxon>Lysobacteraceae</taxon>
        <taxon>Lysobacter</taxon>
    </lineage>
</organism>
<dbReference type="Pfam" id="PF14742">
    <property type="entry name" value="GDE_N_bis"/>
    <property type="match status" value="1"/>
</dbReference>
<dbReference type="InterPro" id="IPR032856">
    <property type="entry name" value="GDE_N_bis"/>
</dbReference>
<evidence type="ECO:0000259" key="1">
    <source>
        <dbReference type="Pfam" id="PF14742"/>
    </source>
</evidence>